<accession>A0A1F5C8Y1</accession>
<reference evidence="5 6" key="1">
    <citation type="journal article" date="2016" name="Nat. Commun.">
        <title>Thousands of microbial genomes shed light on interconnected biogeochemical processes in an aquifer system.</title>
        <authorList>
            <person name="Anantharaman K."/>
            <person name="Brown C.T."/>
            <person name="Hug L.A."/>
            <person name="Sharon I."/>
            <person name="Castelle C.J."/>
            <person name="Probst A.J."/>
            <person name="Thomas B.C."/>
            <person name="Singh A."/>
            <person name="Wilkins M.J."/>
            <person name="Karaoz U."/>
            <person name="Brodie E.L."/>
            <person name="Williams K.H."/>
            <person name="Hubbard S.S."/>
            <person name="Banfield J.F."/>
        </authorList>
    </citation>
    <scope>NUCLEOTIDE SEQUENCE [LARGE SCALE GENOMIC DNA]</scope>
</reference>
<evidence type="ECO:0000259" key="3">
    <source>
        <dbReference type="Pfam" id="PF00501"/>
    </source>
</evidence>
<dbReference type="FunFam" id="3.30.300.30:FF:000008">
    <property type="entry name" value="2,3-dihydroxybenzoate-AMP ligase"/>
    <property type="match status" value="1"/>
</dbReference>
<feature type="domain" description="AMP-dependent synthetase/ligase" evidence="3">
    <location>
        <begin position="34"/>
        <end position="427"/>
    </location>
</feature>
<dbReference type="GO" id="GO:0016877">
    <property type="term" value="F:ligase activity, forming carbon-sulfur bonds"/>
    <property type="evidence" value="ECO:0007669"/>
    <property type="project" value="UniProtKB-ARBA"/>
</dbReference>
<dbReference type="Gene3D" id="3.30.300.30">
    <property type="match status" value="1"/>
</dbReference>
<dbReference type="STRING" id="1797299.A3A25_02540"/>
<dbReference type="CDD" id="cd05936">
    <property type="entry name" value="FC-FACS_FadD_like"/>
    <property type="match status" value="1"/>
</dbReference>
<comment type="caution">
    <text evidence="5">The sequence shown here is derived from an EMBL/GenBank/DDBJ whole genome shotgun (WGS) entry which is preliminary data.</text>
</comment>
<dbReference type="InterPro" id="IPR000873">
    <property type="entry name" value="AMP-dep_synth/lig_dom"/>
</dbReference>
<feature type="domain" description="AMP-binding enzyme C-terminal" evidence="4">
    <location>
        <begin position="477"/>
        <end position="554"/>
    </location>
</feature>
<evidence type="ECO:0000313" key="6">
    <source>
        <dbReference type="Proteomes" id="UP000178969"/>
    </source>
</evidence>
<dbReference type="SUPFAM" id="SSF56801">
    <property type="entry name" value="Acetyl-CoA synthetase-like"/>
    <property type="match status" value="1"/>
</dbReference>
<dbReference type="PROSITE" id="PS00455">
    <property type="entry name" value="AMP_BINDING"/>
    <property type="match status" value="1"/>
</dbReference>
<dbReference type="Gene3D" id="3.40.50.12780">
    <property type="entry name" value="N-terminal domain of ligase-like"/>
    <property type="match status" value="1"/>
</dbReference>
<name>A0A1F5C8Y1_9BACT</name>
<dbReference type="InterPro" id="IPR020845">
    <property type="entry name" value="AMP-binding_CS"/>
</dbReference>
<dbReference type="PANTHER" id="PTHR43767">
    <property type="entry name" value="LONG-CHAIN-FATTY-ACID--COA LIGASE"/>
    <property type="match status" value="1"/>
</dbReference>
<evidence type="ECO:0000259" key="4">
    <source>
        <dbReference type="Pfam" id="PF13193"/>
    </source>
</evidence>
<gene>
    <name evidence="5" type="ORF">A3A25_02540</name>
</gene>
<dbReference type="InterPro" id="IPR050237">
    <property type="entry name" value="ATP-dep_AMP-bd_enzyme"/>
</dbReference>
<dbReference type="Pfam" id="PF00501">
    <property type="entry name" value="AMP-binding"/>
    <property type="match status" value="1"/>
</dbReference>
<dbReference type="InterPro" id="IPR045851">
    <property type="entry name" value="AMP-bd_C_sf"/>
</dbReference>
<evidence type="ECO:0000256" key="2">
    <source>
        <dbReference type="ARBA" id="ARBA00022598"/>
    </source>
</evidence>
<dbReference type="Proteomes" id="UP000178969">
    <property type="component" value="Unassembled WGS sequence"/>
</dbReference>
<dbReference type="InterPro" id="IPR042099">
    <property type="entry name" value="ANL_N_sf"/>
</dbReference>
<organism evidence="5 6">
    <name type="scientific">Candidatus Azambacteria bacterium RIFCSPLOWO2_01_FULL_46_26</name>
    <dbReference type="NCBI Taxonomy" id="1797299"/>
    <lineage>
        <taxon>Bacteria</taxon>
        <taxon>Candidatus Azamiibacteriota</taxon>
    </lineage>
</organism>
<comment type="similarity">
    <text evidence="1">Belongs to the ATP-dependent AMP-binding enzyme family.</text>
</comment>
<proteinExistence type="inferred from homology"/>
<evidence type="ECO:0000313" key="5">
    <source>
        <dbReference type="EMBL" id="OGD39310.1"/>
    </source>
</evidence>
<dbReference type="InterPro" id="IPR025110">
    <property type="entry name" value="AMP-bd_C"/>
</dbReference>
<dbReference type="Pfam" id="PF13193">
    <property type="entry name" value="AMP-binding_C"/>
    <property type="match status" value="1"/>
</dbReference>
<dbReference type="AlphaFoldDB" id="A0A1F5C8Y1"/>
<evidence type="ECO:0000256" key="1">
    <source>
        <dbReference type="ARBA" id="ARBA00006432"/>
    </source>
</evidence>
<dbReference type="PANTHER" id="PTHR43767:SF12">
    <property type="entry name" value="AMP-DEPENDENT SYNTHETASE AND LIGASE"/>
    <property type="match status" value="1"/>
</dbReference>
<dbReference type="FunFam" id="3.40.50.12780:FF:000003">
    <property type="entry name" value="Long-chain-fatty-acid--CoA ligase FadD"/>
    <property type="match status" value="1"/>
</dbReference>
<dbReference type="EMBL" id="MEYT01000006">
    <property type="protein sequence ID" value="OGD39310.1"/>
    <property type="molecule type" value="Genomic_DNA"/>
</dbReference>
<sequence>MTEKPWLRSYPLDAPKNFTYPEFLQVEDLLIKTALDMPNRTALIFYGKKISYRELDRLSDAFALALLRFGVKKGDRVALLLPNIPQFVIAYYGALKAEAIVVPTNPLYTERELEHQLADSGSQTLVALDIFYPKIKNVWNKTGLRRVILTGVQDYLPWLKKTLYPIKAKKEGLWIRVEKTPSVCDFMELIRENNPDLEHPCFRSLYARLQRESESPAQLQYTGGTTGLAKGAILTHNNLVANVWQCRKWMLDLKAGEEIFLGVIPFFHVYGLTACMNVGVSLGATLVLLPKFKTEDVLKAIQKYKTTVFPGIQAMYLAINGNPETRKYNLKSIKYCISGAGPLHQEVQEKFESITGAMVVEGYGLSEASPVTHVNPFSRISRKIGSIGLPLPGTDAKIVDLETGSELGPNQPGELLIKGPQVMQGYWHKPEETAETLKDGWLHTGDIAVMDENGFFNIVDRKKDMIKTGGENVYPREVEEVLFRHPKIKEAVVVGLPDPEKFRGEIIKAYIILKENESPCEQEILNFCSRELAKFKIPRIIEFRKELPKTIVGKVLRRVLVEEELKKKN</sequence>
<keyword evidence="2 5" id="KW-0436">Ligase</keyword>
<protein>
    <submittedName>
        <fullName evidence="5">Long-chain fatty acid--CoA ligase</fullName>
    </submittedName>
</protein>